<evidence type="ECO:0000256" key="1">
    <source>
        <dbReference type="ARBA" id="ARBA00004141"/>
    </source>
</evidence>
<evidence type="ECO:0000256" key="6">
    <source>
        <dbReference type="SAM" id="Phobius"/>
    </source>
</evidence>
<feature type="transmembrane region" description="Helical" evidence="6">
    <location>
        <begin position="255"/>
        <end position="275"/>
    </location>
</feature>
<feature type="transmembrane region" description="Helical" evidence="6">
    <location>
        <begin position="123"/>
        <end position="149"/>
    </location>
</feature>
<dbReference type="AlphaFoldDB" id="A0A7R9U6U4"/>
<dbReference type="InterPro" id="IPR004853">
    <property type="entry name" value="Sugar_P_trans_dom"/>
</dbReference>
<evidence type="ECO:0000256" key="2">
    <source>
        <dbReference type="ARBA" id="ARBA00022692"/>
    </source>
</evidence>
<dbReference type="PANTHER" id="PTHR11132">
    <property type="entry name" value="SOLUTE CARRIER FAMILY 35"/>
    <property type="match status" value="1"/>
</dbReference>
<organism evidence="8">
    <name type="scientific">Pinguiococcus pyrenoidosus</name>
    <dbReference type="NCBI Taxonomy" id="172671"/>
    <lineage>
        <taxon>Eukaryota</taxon>
        <taxon>Sar</taxon>
        <taxon>Stramenopiles</taxon>
        <taxon>Ochrophyta</taxon>
        <taxon>Pinguiophyceae</taxon>
        <taxon>Pinguiochrysidales</taxon>
        <taxon>Pinguiochrysidaceae</taxon>
        <taxon>Pinguiococcus</taxon>
    </lineage>
</organism>
<feature type="region of interest" description="Disordered" evidence="5">
    <location>
        <begin position="213"/>
        <end position="233"/>
    </location>
</feature>
<feature type="domain" description="Sugar phosphate transporter" evidence="7">
    <location>
        <begin position="306"/>
        <end position="375"/>
    </location>
</feature>
<comment type="subcellular location">
    <subcellularLocation>
        <location evidence="1">Membrane</location>
        <topology evidence="1">Multi-pass membrane protein</topology>
    </subcellularLocation>
</comment>
<feature type="domain" description="Sugar phosphate transporter" evidence="7">
    <location>
        <begin position="10"/>
        <end position="147"/>
    </location>
</feature>
<keyword evidence="3 6" id="KW-1133">Transmembrane helix</keyword>
<keyword evidence="4 6" id="KW-0472">Membrane</keyword>
<evidence type="ECO:0000259" key="7">
    <source>
        <dbReference type="Pfam" id="PF03151"/>
    </source>
</evidence>
<proteinExistence type="predicted"/>
<gene>
    <name evidence="8" type="ORF">PPYR1160_LOCUS5466</name>
</gene>
<evidence type="ECO:0000256" key="3">
    <source>
        <dbReference type="ARBA" id="ARBA00022989"/>
    </source>
</evidence>
<evidence type="ECO:0000313" key="8">
    <source>
        <dbReference type="EMBL" id="CAD8255974.1"/>
    </source>
</evidence>
<evidence type="ECO:0000256" key="4">
    <source>
        <dbReference type="ARBA" id="ARBA00023136"/>
    </source>
</evidence>
<feature type="transmembrane region" description="Helical" evidence="6">
    <location>
        <begin position="155"/>
        <end position="175"/>
    </location>
</feature>
<dbReference type="InterPro" id="IPR037185">
    <property type="entry name" value="EmrE-like"/>
</dbReference>
<feature type="transmembrane region" description="Helical" evidence="6">
    <location>
        <begin position="12"/>
        <end position="32"/>
    </location>
</feature>
<sequence>MKVPDASPTQMAALVAFWYSMSIVSICSSKLILMDLPAPALVTLYQSTVSVLAASLVVKFIGAKAPMKEQRMHLLAAAVTYCGNLAFTNESFLRGSTPFTETIKSTEPVVVSMLAITALGEKLTLVGLLAVCCISAGTAIACISDTLIVTFGGGLFAVMAVVCQGASAVCVKLLNQVQVQVVVKRPVLPSTEQGKSPAHAVESEESGQLLHRTQFKDPNGSTPKADAAQSGSFRDPEVAEAATMSETRPVHPAMLFLYVSIWSVAASGLYCVFVGEKGAEAFLGSVSAVLFGQREPTPQETSDTLALLGLLGFNSVCYVSYNLAAYFVLRRTSATNYAVLNSLRRVLVIVVSTFVFGMSFTVLSLIGIVVAFLGFTFHAYRNTGISVSDCFVSVHKRIFKWQNRVL</sequence>
<reference evidence="8" key="1">
    <citation type="submission" date="2021-01" db="EMBL/GenBank/DDBJ databases">
        <authorList>
            <person name="Corre E."/>
            <person name="Pelletier E."/>
            <person name="Niang G."/>
            <person name="Scheremetjew M."/>
            <person name="Finn R."/>
            <person name="Kale V."/>
            <person name="Holt S."/>
            <person name="Cochrane G."/>
            <person name="Meng A."/>
            <person name="Brown T."/>
            <person name="Cohen L."/>
        </authorList>
    </citation>
    <scope>NUCLEOTIDE SEQUENCE</scope>
    <source>
        <strain evidence="8">CCMP2078</strain>
    </source>
</reference>
<keyword evidence="2 6" id="KW-0812">Transmembrane</keyword>
<feature type="transmembrane region" description="Helical" evidence="6">
    <location>
        <begin position="346"/>
        <end position="373"/>
    </location>
</feature>
<feature type="transmembrane region" description="Helical" evidence="6">
    <location>
        <begin position="44"/>
        <end position="62"/>
    </location>
</feature>
<accession>A0A7R9U6U4</accession>
<dbReference type="InterPro" id="IPR050186">
    <property type="entry name" value="TPT_transporter"/>
</dbReference>
<dbReference type="Pfam" id="PF03151">
    <property type="entry name" value="TPT"/>
    <property type="match status" value="2"/>
</dbReference>
<name>A0A7R9U6U4_9STRA</name>
<dbReference type="GO" id="GO:0016020">
    <property type="term" value="C:membrane"/>
    <property type="evidence" value="ECO:0007669"/>
    <property type="project" value="UniProtKB-SubCell"/>
</dbReference>
<protein>
    <recommendedName>
        <fullName evidence="7">Sugar phosphate transporter domain-containing protein</fullName>
    </recommendedName>
</protein>
<dbReference type="EMBL" id="HBEA01007135">
    <property type="protein sequence ID" value="CAD8255974.1"/>
    <property type="molecule type" value="Transcribed_RNA"/>
</dbReference>
<evidence type="ECO:0000256" key="5">
    <source>
        <dbReference type="SAM" id="MobiDB-lite"/>
    </source>
</evidence>
<dbReference type="SUPFAM" id="SSF103481">
    <property type="entry name" value="Multidrug resistance efflux transporter EmrE"/>
    <property type="match status" value="2"/>
</dbReference>
<feature type="transmembrane region" description="Helical" evidence="6">
    <location>
        <begin position="305"/>
        <end position="325"/>
    </location>
</feature>